<evidence type="ECO:0000259" key="4">
    <source>
        <dbReference type="PROSITE" id="PS51898"/>
    </source>
</evidence>
<name>A0ABZ1BPE4_9FIRM</name>
<dbReference type="InterPro" id="IPR004107">
    <property type="entry name" value="Integrase_SAM-like_N"/>
</dbReference>
<keyword evidence="6" id="KW-1185">Reference proteome</keyword>
<accession>A0ABZ1BPE4</accession>
<dbReference type="CDD" id="cd01189">
    <property type="entry name" value="INT_ICEBs1_C_like"/>
    <property type="match status" value="1"/>
</dbReference>
<organism evidence="5 6">
    <name type="scientific">Geochorda subterranea</name>
    <dbReference type="NCBI Taxonomy" id="3109564"/>
    <lineage>
        <taxon>Bacteria</taxon>
        <taxon>Bacillati</taxon>
        <taxon>Bacillota</taxon>
        <taxon>Limnochordia</taxon>
        <taxon>Limnochordales</taxon>
        <taxon>Geochordaceae</taxon>
        <taxon>Geochorda</taxon>
    </lineage>
</organism>
<sequence>MGISRTKDGRFRVVVFMGRDPATGKKLFHDTICDTEREAKAKEKEWEQEKAQKRFVAPSERLTVKEFLELWLKNDAPNTTKPRTLKRYKELVNLHITPRLGAVRLDLLSPQHVKRLLAEKREEGLSARTCLHIYRVLHRALNSALEDGRISQNVCDRVRPPKVDEKLPDGLSTEQVDALLRAARYIEGERLPDGTRVQIPNPLYPLYLTAVHTGMRLGELLGLRWADVDLDVGVAVVQQALVKAGRQPVFDTPKNRKPRVVPLSPEVIEALRQLRIDQEIARANYSQRGKQYGAFPGHEEHGPLVFCQENGWPLEPGNLTQRNFKELLKKAGLPRDIRFHDLRHTFVSRALQAGANPRAVSEIVGHYDPGFTLKRYAHALPEDTREAVRRLSQHLRRTAPERTEG</sequence>
<reference evidence="6" key="1">
    <citation type="submission" date="2023-12" db="EMBL/GenBank/DDBJ databases">
        <title>Novel isolates from deep terrestrial aquifers shed light on the physiology and ecology of the class Limnochordia.</title>
        <authorList>
            <person name="Karnachuk O.V."/>
            <person name="Lukina A.P."/>
            <person name="Avakyan M.R."/>
            <person name="Kadnikov V."/>
            <person name="Begmatov S."/>
            <person name="Beletsky A.V."/>
            <person name="Mardanov A.V."/>
            <person name="Ravin N.V."/>
        </authorList>
    </citation>
    <scope>NUCLEOTIDE SEQUENCE [LARGE SCALE GENOMIC DNA]</scope>
    <source>
        <strain evidence="6">LN</strain>
    </source>
</reference>
<feature type="domain" description="Tyr recombinase" evidence="4">
    <location>
        <begin position="166"/>
        <end position="389"/>
    </location>
</feature>
<dbReference type="SUPFAM" id="SSF56349">
    <property type="entry name" value="DNA breaking-rejoining enzymes"/>
    <property type="match status" value="1"/>
</dbReference>
<dbReference type="InterPro" id="IPR050090">
    <property type="entry name" value="Tyrosine_recombinase_XerCD"/>
</dbReference>
<keyword evidence="3" id="KW-0233">DNA recombination</keyword>
<dbReference type="RefSeq" id="WP_324668951.1">
    <property type="nucleotide sequence ID" value="NZ_CP141614.1"/>
</dbReference>
<dbReference type="InterPro" id="IPR010998">
    <property type="entry name" value="Integrase_recombinase_N"/>
</dbReference>
<evidence type="ECO:0000256" key="3">
    <source>
        <dbReference type="ARBA" id="ARBA00023172"/>
    </source>
</evidence>
<dbReference type="PANTHER" id="PTHR30349:SF91">
    <property type="entry name" value="INTA PROTEIN"/>
    <property type="match status" value="1"/>
</dbReference>
<dbReference type="InterPro" id="IPR002104">
    <property type="entry name" value="Integrase_catalytic"/>
</dbReference>
<keyword evidence="1" id="KW-0229">DNA integration</keyword>
<dbReference type="Proteomes" id="UP001333102">
    <property type="component" value="Chromosome"/>
</dbReference>
<dbReference type="InterPro" id="IPR013762">
    <property type="entry name" value="Integrase-like_cat_sf"/>
</dbReference>
<evidence type="ECO:0000313" key="6">
    <source>
        <dbReference type="Proteomes" id="UP001333102"/>
    </source>
</evidence>
<dbReference type="InterPro" id="IPR011010">
    <property type="entry name" value="DNA_brk_join_enz"/>
</dbReference>
<dbReference type="EMBL" id="CP141614">
    <property type="protein sequence ID" value="WRP14599.1"/>
    <property type="molecule type" value="Genomic_DNA"/>
</dbReference>
<dbReference type="PROSITE" id="PS51898">
    <property type="entry name" value="TYR_RECOMBINASE"/>
    <property type="match status" value="1"/>
</dbReference>
<dbReference type="Gene3D" id="1.10.150.130">
    <property type="match status" value="1"/>
</dbReference>
<dbReference type="Pfam" id="PF14659">
    <property type="entry name" value="Phage_int_SAM_3"/>
    <property type="match status" value="1"/>
</dbReference>
<evidence type="ECO:0000256" key="1">
    <source>
        <dbReference type="ARBA" id="ARBA00022908"/>
    </source>
</evidence>
<evidence type="ECO:0000313" key="5">
    <source>
        <dbReference type="EMBL" id="WRP14599.1"/>
    </source>
</evidence>
<protein>
    <submittedName>
        <fullName evidence="5">Tyrosine-type recombinase/integrase</fullName>
    </submittedName>
</protein>
<dbReference type="Gene3D" id="1.10.443.10">
    <property type="entry name" value="Intergrase catalytic core"/>
    <property type="match status" value="1"/>
</dbReference>
<evidence type="ECO:0000256" key="2">
    <source>
        <dbReference type="ARBA" id="ARBA00023125"/>
    </source>
</evidence>
<dbReference type="PANTHER" id="PTHR30349">
    <property type="entry name" value="PHAGE INTEGRASE-RELATED"/>
    <property type="match status" value="1"/>
</dbReference>
<gene>
    <name evidence="5" type="ORF">VLY81_00050</name>
</gene>
<proteinExistence type="predicted"/>
<keyword evidence="2" id="KW-0238">DNA-binding</keyword>
<dbReference type="Pfam" id="PF00589">
    <property type="entry name" value="Phage_integrase"/>
    <property type="match status" value="1"/>
</dbReference>